<sequence>MKRLITIFSIFSMSGSLSLTAISCSTNEKYSDDDNMITLNQDFETINTIIEQAKKRLPAWLETKTKIDINTYPNELSALQKFIIELEKKNELMLVGDEIYQWNFLKQLITDFKKELNIINQEIINQYANYYYNIVPLSLDEKNIRLTLKLVNFDKLEKLMVSKKQTIKGITIKFNIPYEVSFKELKVRDSINSLVVVSNNILALNNIQKELENYFVTFIDNLFGKYKYQIIEKLKRNFNNIHQSNTIWQIIAEELRLRNINFITNDHSLIFNTFYSIDAPTWNFKKEEDSVLAWAGEGYDPTKLTAENFLKFYEQKYIKNKIPTENNYYVRANITSFIPNDFMIENLPFNNKTSAVTLKTPIKVLASKQYINNQLFDFAKKIMDFWNYYKIETYNNKIIFNVTKTDFIMLSEKISNFQPSASFFDNIGAIFRYLSEKHDLKLLLNSITSNGWMNLTNYSNSFVFNFFWRPDAHNCYPQLVLSFAYNSFSYGLFVNPVPVDNKTGYVFLQTIEFKIV</sequence>
<gene>
    <name evidence="2" type="ORF">SPM_004160</name>
</gene>
<accession>A0AAI9T318</accession>
<dbReference type="Proteomes" id="UP000004057">
    <property type="component" value="Unassembled WGS sequence"/>
</dbReference>
<feature type="chain" id="PRO_5042466726" description="Lipoprotein" evidence="1">
    <location>
        <begin position="22"/>
        <end position="516"/>
    </location>
</feature>
<protein>
    <recommendedName>
        <fullName evidence="4">Lipoprotein</fullName>
    </recommendedName>
</protein>
<dbReference type="AlphaFoldDB" id="A0AAI9T318"/>
<evidence type="ECO:0000313" key="3">
    <source>
        <dbReference type="Proteomes" id="UP000004057"/>
    </source>
</evidence>
<evidence type="ECO:0000256" key="1">
    <source>
        <dbReference type="SAM" id="SignalP"/>
    </source>
</evidence>
<dbReference type="RefSeq" id="WP_004028276.1">
    <property type="nucleotide sequence ID" value="NZ_AGBZ02000002.1"/>
</dbReference>
<dbReference type="EMBL" id="AGBZ02000002">
    <property type="protein sequence ID" value="KAI92493.1"/>
    <property type="molecule type" value="Genomic_DNA"/>
</dbReference>
<evidence type="ECO:0008006" key="4">
    <source>
        <dbReference type="Google" id="ProtNLM"/>
    </source>
</evidence>
<comment type="caution">
    <text evidence="2">The sequence shown here is derived from an EMBL/GenBank/DDBJ whole genome shotgun (WGS) entry which is preliminary data.</text>
</comment>
<keyword evidence="1" id="KW-0732">Signal</keyword>
<dbReference type="PROSITE" id="PS51257">
    <property type="entry name" value="PROKAR_LIPOPROTEIN"/>
    <property type="match status" value="1"/>
</dbReference>
<proteinExistence type="predicted"/>
<evidence type="ECO:0000313" key="2">
    <source>
        <dbReference type="EMBL" id="KAI92493.1"/>
    </source>
</evidence>
<name>A0AAI9T318_SPIME</name>
<organism evidence="2 3">
    <name type="scientific">Spiroplasma melliferum KC3</name>
    <dbReference type="NCBI Taxonomy" id="570509"/>
    <lineage>
        <taxon>Bacteria</taxon>
        <taxon>Bacillati</taxon>
        <taxon>Mycoplasmatota</taxon>
        <taxon>Mollicutes</taxon>
        <taxon>Entomoplasmatales</taxon>
        <taxon>Spiroplasmataceae</taxon>
        <taxon>Spiroplasma</taxon>
    </lineage>
</organism>
<feature type="signal peptide" evidence="1">
    <location>
        <begin position="1"/>
        <end position="21"/>
    </location>
</feature>
<reference evidence="2 3" key="1">
    <citation type="journal article" date="2012" name="J. Proteome Res.">
        <title>Application of Spiroplasma melliferum proteogenomic profiling for the discovery of virulence factors and pathogenicity mechanisms in host-associated spiroplasmas.</title>
        <authorList>
            <person name="Alexeev D."/>
            <person name="Kostrjukova E."/>
            <person name="Aliper A."/>
            <person name="Popenko A."/>
            <person name="Bazaleev N."/>
            <person name="Tyakht A."/>
            <person name="Selezneva O."/>
            <person name="Akopian T."/>
            <person name="Prichodko E."/>
            <person name="Kondratov I."/>
            <person name="Chukin M."/>
            <person name="Demina I."/>
            <person name="Galyamina M."/>
            <person name="Kamashev D."/>
            <person name="Vanyushkina A."/>
            <person name="Ladygina V."/>
            <person name="Levitskii S."/>
            <person name="Lazarev V."/>
            <person name="Govorun V."/>
        </authorList>
    </citation>
    <scope>NUCLEOTIDE SEQUENCE [LARGE SCALE GENOMIC DNA]</scope>
    <source>
        <strain evidence="2 3">KC3</strain>
    </source>
</reference>